<protein>
    <submittedName>
        <fullName evidence="1">Uncharacterized protein</fullName>
    </submittedName>
</protein>
<organism evidence="1 3">
    <name type="scientific">Serratia marcescens</name>
    <dbReference type="NCBI Taxonomy" id="615"/>
    <lineage>
        <taxon>Bacteria</taxon>
        <taxon>Pseudomonadati</taxon>
        <taxon>Pseudomonadota</taxon>
        <taxon>Gammaproteobacteria</taxon>
        <taxon>Enterobacterales</taxon>
        <taxon>Yersiniaceae</taxon>
        <taxon>Serratia</taxon>
    </lineage>
</organism>
<evidence type="ECO:0000313" key="2">
    <source>
        <dbReference type="EMBL" id="PYA54624.1"/>
    </source>
</evidence>
<dbReference type="Proteomes" id="UP000050489">
    <property type="component" value="Unassembled WGS sequence"/>
</dbReference>
<evidence type="ECO:0000313" key="1">
    <source>
        <dbReference type="EMBL" id="OCO84686.1"/>
    </source>
</evidence>
<evidence type="ECO:0000313" key="3">
    <source>
        <dbReference type="Proteomes" id="UP000050489"/>
    </source>
</evidence>
<comment type="caution">
    <text evidence="1">The sequence shown here is derived from an EMBL/GenBank/DDBJ whole genome shotgun (WGS) entry which is preliminary data.</text>
</comment>
<proteinExistence type="predicted"/>
<reference evidence="2 4" key="4">
    <citation type="submission" date="2018-06" db="EMBL/GenBank/DDBJ databases">
        <title>Serratia marcescens genome sequencing and assembly.</title>
        <authorList>
            <person name="Martins R.C.R."/>
            <person name="Perdigao-Neto L.V."/>
            <person name="Costa S.F."/>
            <person name="Levin A.S.S."/>
        </authorList>
    </citation>
    <scope>NUCLEOTIDE SEQUENCE [LARGE SCALE GENOMIC DNA]</scope>
    <source>
        <strain evidence="2 4">1283</strain>
    </source>
</reference>
<dbReference type="EMBL" id="LJEX02000095">
    <property type="protein sequence ID" value="OCO84686.1"/>
    <property type="molecule type" value="Genomic_DNA"/>
</dbReference>
<accession>A0A0U7Z245</accession>
<sequence>MIEEAKLPQLLEHMILNLRMIYARSTLVEKALAHIIAGDSALKSDIIKQLQVVSAANERDQVDLEQARIHLIDVLNSVPTKK</sequence>
<keyword evidence="4" id="KW-1185">Reference proteome</keyword>
<dbReference type="Proteomes" id="UP000247823">
    <property type="component" value="Unassembled WGS sequence"/>
</dbReference>
<reference evidence="3" key="1">
    <citation type="submission" date="2016-04" db="EMBL/GenBank/DDBJ databases">
        <authorList>
            <person name="Osei Sekyere J."/>
            <person name="Sivertsen A."/>
            <person name="Pedersen A.T."/>
            <person name="Sundsfjord A."/>
        </authorList>
    </citation>
    <scope>NUCLEOTIDE SEQUENCE [LARGE SCALE GENOMIC DNA]</scope>
    <source>
        <strain evidence="3">945174350</strain>
    </source>
</reference>
<evidence type="ECO:0000313" key="4">
    <source>
        <dbReference type="Proteomes" id="UP000247823"/>
    </source>
</evidence>
<dbReference type="RefSeq" id="WP_038877105.1">
    <property type="nucleotide sequence ID" value="NZ_CABMHU010000127.1"/>
</dbReference>
<name>A0A0U7Z245_SERMA</name>
<dbReference type="EMBL" id="QJQB01000626">
    <property type="protein sequence ID" value="PYA54624.1"/>
    <property type="molecule type" value="Genomic_DNA"/>
</dbReference>
<dbReference type="AlphaFoldDB" id="A0A0U7Z245"/>
<reference evidence="4" key="3">
    <citation type="submission" date="2018-06" db="EMBL/GenBank/DDBJ databases">
        <title>Serratia marcescens genome sequencing and assembly.</title>
        <authorList>
            <person name="Martins R.C."/>
            <person name="Perdigao-Neto L.V."/>
            <person name="Costa S.F."/>
            <person name="Levin A.S.S."/>
        </authorList>
    </citation>
    <scope>NUCLEOTIDE SEQUENCE [LARGE SCALE GENOMIC DNA]</scope>
    <source>
        <strain evidence="4">1283</strain>
    </source>
</reference>
<reference evidence="2" key="5">
    <citation type="submission" date="2018-06" db="EMBL/GenBank/DDBJ databases">
        <authorList>
            <person name="Martins R.C."/>
            <person name="Perdigao-Neto L.V."/>
            <person name="Costa S.F."/>
            <person name="Levin A.S.S."/>
        </authorList>
    </citation>
    <scope>NUCLEOTIDE SEQUENCE</scope>
    <source>
        <strain evidence="2">1283</strain>
    </source>
</reference>
<gene>
    <name evidence="1" type="ORF">AN695_0216125</name>
    <name evidence="2" type="ORF">DMW51_27850</name>
</gene>
<reference evidence="1" key="2">
    <citation type="journal article" date="2017" name="PLoS ONE">
        <title>Genomic and phenotypic characterisation of fluoroquinolone resistance mechanisms in Enterobacteriaceae in Durban, South Africa.</title>
        <authorList>
            <person name="Osei Sekyere J."/>
            <person name="Amoako D.G."/>
        </authorList>
    </citation>
    <scope>NUCLEOTIDE SEQUENCE</scope>
    <source>
        <strain evidence="1">945174350</strain>
    </source>
</reference>